<dbReference type="SUPFAM" id="SSF54427">
    <property type="entry name" value="NTF2-like"/>
    <property type="match status" value="1"/>
</dbReference>
<evidence type="ECO:0000256" key="3">
    <source>
        <dbReference type="ARBA" id="ARBA00023015"/>
    </source>
</evidence>
<dbReference type="SUPFAM" id="SSF88659">
    <property type="entry name" value="Sigma3 and sigma4 domains of RNA polymerase sigma factors"/>
    <property type="match status" value="1"/>
</dbReference>
<dbReference type="Pfam" id="PF04542">
    <property type="entry name" value="Sigma70_r2"/>
    <property type="match status" value="1"/>
</dbReference>
<dbReference type="Gene3D" id="1.10.10.10">
    <property type="entry name" value="Winged helix-like DNA-binding domain superfamily/Winged helix DNA-binding domain"/>
    <property type="match status" value="1"/>
</dbReference>
<keyword evidence="4" id="KW-0731">Sigma factor</keyword>
<accession>A0ABT0XWP1</accession>
<evidence type="ECO:0000313" key="10">
    <source>
        <dbReference type="Proteomes" id="UP001523216"/>
    </source>
</evidence>
<feature type="domain" description="RNA polymerase sigma-70 region 2" evidence="7">
    <location>
        <begin position="41"/>
        <end position="104"/>
    </location>
</feature>
<comment type="subunit">
    <text evidence="2">Interacts transiently with the RNA polymerase catalytic core formed by RpoA, RpoB, RpoC and RpoZ (2 alpha, 1 beta, 1 beta' and 1 omega subunit) to form the RNA polymerase holoenzyme that can initiate transcription.</text>
</comment>
<keyword evidence="5" id="KW-0238">DNA-binding</keyword>
<dbReference type="InterPro" id="IPR013325">
    <property type="entry name" value="RNA_pol_sigma_r2"/>
</dbReference>
<dbReference type="PANTHER" id="PTHR43133">
    <property type="entry name" value="RNA POLYMERASE ECF-TYPE SIGMA FACTO"/>
    <property type="match status" value="1"/>
</dbReference>
<dbReference type="EMBL" id="JAMQOL010000014">
    <property type="protein sequence ID" value="MCM4078206.1"/>
    <property type="molecule type" value="Genomic_DNA"/>
</dbReference>
<evidence type="ECO:0000256" key="2">
    <source>
        <dbReference type="ARBA" id="ARBA00011344"/>
    </source>
</evidence>
<dbReference type="Proteomes" id="UP001523216">
    <property type="component" value="Unassembled WGS sequence"/>
</dbReference>
<dbReference type="InterPro" id="IPR014284">
    <property type="entry name" value="RNA_pol_sigma-70_dom"/>
</dbReference>
<evidence type="ECO:0000256" key="4">
    <source>
        <dbReference type="ARBA" id="ARBA00023082"/>
    </source>
</evidence>
<dbReference type="InterPro" id="IPR013324">
    <property type="entry name" value="RNA_pol_sigma_r3/r4-like"/>
</dbReference>
<evidence type="ECO:0000259" key="7">
    <source>
        <dbReference type="Pfam" id="PF04542"/>
    </source>
</evidence>
<dbReference type="Gene3D" id="3.10.450.50">
    <property type="match status" value="1"/>
</dbReference>
<name>A0ABT0XWP1_9ACTN</name>
<comment type="caution">
    <text evidence="9">The sequence shown here is derived from an EMBL/GenBank/DDBJ whole genome shotgun (WGS) entry which is preliminary data.</text>
</comment>
<keyword evidence="6" id="KW-0804">Transcription</keyword>
<dbReference type="NCBIfam" id="TIGR02937">
    <property type="entry name" value="sigma70-ECF"/>
    <property type="match status" value="1"/>
</dbReference>
<reference evidence="9 10" key="1">
    <citation type="submission" date="2022-06" db="EMBL/GenBank/DDBJ databases">
        <title>Actinoplanes abujensis sp. nov., isolated from Nigerian arid soil.</title>
        <authorList>
            <person name="Ding P."/>
        </authorList>
    </citation>
    <scope>NUCLEOTIDE SEQUENCE [LARGE SCALE GENOMIC DNA]</scope>
    <source>
        <strain evidence="10">TRM88002</strain>
    </source>
</reference>
<comment type="similarity">
    <text evidence="1">Belongs to the sigma-70 factor family. ECF subfamily.</text>
</comment>
<protein>
    <submittedName>
        <fullName evidence="9">Sigma-70 family RNA polymerase sigma factor</fullName>
    </submittedName>
</protein>
<evidence type="ECO:0000313" key="9">
    <source>
        <dbReference type="EMBL" id="MCM4078206.1"/>
    </source>
</evidence>
<dbReference type="InterPro" id="IPR007627">
    <property type="entry name" value="RNA_pol_sigma70_r2"/>
</dbReference>
<sequence length="323" mass="36148">MQLRIPKGGQPVEYGMTVLDNDLMQGVRAARNAFFERVDPVRPELHRYCRRLTGDIWEAEDLVQETLTRAFSRAADSFDRIDRVLPWLVRIATNAYIDSWRRSRPTPAEMPEMAAPDTADPLEVRDALTELATQLAPQERAAIVLKDVFDYPLADIARTLGTTVGAVKAALHRGRERLDGRTPARPRPKPDRAVIEALAAAFSAYDVEGIVALLLDGAESVLIGVVHEEGADAMRNGSLHHMFVVESDVRYRAEVGELDGEPLVLMWQAPVDGSLPEALVEVMRLETTDGLVSRMRWYYHCPETLAELGKRLAAPIRDHGYRF</sequence>
<evidence type="ECO:0000256" key="1">
    <source>
        <dbReference type="ARBA" id="ARBA00010641"/>
    </source>
</evidence>
<evidence type="ECO:0000256" key="5">
    <source>
        <dbReference type="ARBA" id="ARBA00023125"/>
    </source>
</evidence>
<dbReference type="SUPFAM" id="SSF88946">
    <property type="entry name" value="Sigma2 domain of RNA polymerase sigma factors"/>
    <property type="match status" value="1"/>
</dbReference>
<gene>
    <name evidence="9" type="ORF">LXN57_11565</name>
</gene>
<organism evidence="9 10">
    <name type="scientific">Paractinoplanes hotanensis</name>
    <dbReference type="NCBI Taxonomy" id="2906497"/>
    <lineage>
        <taxon>Bacteria</taxon>
        <taxon>Bacillati</taxon>
        <taxon>Actinomycetota</taxon>
        <taxon>Actinomycetes</taxon>
        <taxon>Micromonosporales</taxon>
        <taxon>Micromonosporaceae</taxon>
        <taxon>Paractinoplanes</taxon>
    </lineage>
</organism>
<keyword evidence="3" id="KW-0805">Transcription regulation</keyword>
<dbReference type="InterPro" id="IPR013249">
    <property type="entry name" value="RNA_pol_sigma70_r4_t2"/>
</dbReference>
<dbReference type="InterPro" id="IPR036388">
    <property type="entry name" value="WH-like_DNA-bd_sf"/>
</dbReference>
<dbReference type="InterPro" id="IPR039425">
    <property type="entry name" value="RNA_pol_sigma-70-like"/>
</dbReference>
<dbReference type="Pfam" id="PF08281">
    <property type="entry name" value="Sigma70_r4_2"/>
    <property type="match status" value="1"/>
</dbReference>
<dbReference type="Gene3D" id="1.10.1740.10">
    <property type="match status" value="1"/>
</dbReference>
<feature type="domain" description="RNA polymerase sigma factor 70 region 4 type 2" evidence="8">
    <location>
        <begin position="126"/>
        <end position="178"/>
    </location>
</feature>
<evidence type="ECO:0000259" key="8">
    <source>
        <dbReference type="Pfam" id="PF08281"/>
    </source>
</evidence>
<dbReference type="InterPro" id="IPR032710">
    <property type="entry name" value="NTF2-like_dom_sf"/>
</dbReference>
<proteinExistence type="inferred from homology"/>
<dbReference type="PANTHER" id="PTHR43133:SF8">
    <property type="entry name" value="RNA POLYMERASE SIGMA FACTOR HI_1459-RELATED"/>
    <property type="match status" value="1"/>
</dbReference>
<dbReference type="RefSeq" id="WP_251798053.1">
    <property type="nucleotide sequence ID" value="NZ_JAMQOL010000014.1"/>
</dbReference>
<keyword evidence="10" id="KW-1185">Reference proteome</keyword>
<evidence type="ECO:0000256" key="6">
    <source>
        <dbReference type="ARBA" id="ARBA00023163"/>
    </source>
</evidence>